<dbReference type="InterPro" id="IPR040220">
    <property type="entry name" value="DD11"/>
</dbReference>
<dbReference type="Pfam" id="PF05617">
    <property type="entry name" value="Prolamin_like"/>
    <property type="match status" value="1"/>
</dbReference>
<dbReference type="AlphaFoldDB" id="A0A8T2AU99"/>
<evidence type="ECO:0000256" key="1">
    <source>
        <dbReference type="ARBA" id="ARBA00022729"/>
    </source>
</evidence>
<feature type="domain" description="Prolamin-like" evidence="3">
    <location>
        <begin position="73"/>
        <end position="144"/>
    </location>
</feature>
<dbReference type="Proteomes" id="UP000694240">
    <property type="component" value="Chromosome 8"/>
</dbReference>
<dbReference type="EMBL" id="JAEFBK010000008">
    <property type="protein sequence ID" value="KAG7575624.1"/>
    <property type="molecule type" value="Genomic_DNA"/>
</dbReference>
<dbReference type="InterPro" id="IPR008502">
    <property type="entry name" value="Prolamin-like"/>
</dbReference>
<proteinExistence type="predicted"/>
<dbReference type="PANTHER" id="PTHR31207:SF40">
    <property type="entry name" value="ECA1 GAMETOGENESIS FAMILY PROTEIN (DUF784)-RELATED"/>
    <property type="match status" value="1"/>
</dbReference>
<reference evidence="4 5" key="1">
    <citation type="submission" date="2020-12" db="EMBL/GenBank/DDBJ databases">
        <title>Concerted genomic and epigenomic changes stabilize Arabidopsis allopolyploids.</title>
        <authorList>
            <person name="Chen Z."/>
        </authorList>
    </citation>
    <scope>NUCLEOTIDE SEQUENCE [LARGE SCALE GENOMIC DNA]</scope>
    <source>
        <strain evidence="4">Allo738</strain>
        <tissue evidence="4">Leaf</tissue>
    </source>
</reference>
<evidence type="ECO:0000259" key="3">
    <source>
        <dbReference type="Pfam" id="PF05617"/>
    </source>
</evidence>
<keyword evidence="1 2" id="KW-0732">Signal</keyword>
<evidence type="ECO:0000313" key="5">
    <source>
        <dbReference type="Proteomes" id="UP000694240"/>
    </source>
</evidence>
<name>A0A8T2AU99_9BRAS</name>
<feature type="signal peptide" evidence="2">
    <location>
        <begin position="1"/>
        <end position="26"/>
    </location>
</feature>
<feature type="chain" id="PRO_5035880022" evidence="2">
    <location>
        <begin position="27"/>
        <end position="150"/>
    </location>
</feature>
<sequence length="150" mass="17107">MKTNKCVYMAFLLITTLVLFACPSLAFEDDEKPLIDPNIDLDSTFARSPSTSEYNKDVLNKQSKELVEYAGACGEMMGGEKCNDEVMSEILQNKPTSRYCCMKMMIYGEECHMVVRNLLFETYYYKPFASNGRPRIPKVWNRCSAEVGGF</sequence>
<organism evidence="4 5">
    <name type="scientific">Arabidopsis thaliana x Arabidopsis arenosa</name>
    <dbReference type="NCBI Taxonomy" id="1240361"/>
    <lineage>
        <taxon>Eukaryota</taxon>
        <taxon>Viridiplantae</taxon>
        <taxon>Streptophyta</taxon>
        <taxon>Embryophyta</taxon>
        <taxon>Tracheophyta</taxon>
        <taxon>Spermatophyta</taxon>
        <taxon>Magnoliopsida</taxon>
        <taxon>eudicotyledons</taxon>
        <taxon>Gunneridae</taxon>
        <taxon>Pentapetalae</taxon>
        <taxon>rosids</taxon>
        <taxon>malvids</taxon>
        <taxon>Brassicales</taxon>
        <taxon>Brassicaceae</taxon>
        <taxon>Camelineae</taxon>
        <taxon>Arabidopsis</taxon>
    </lineage>
</organism>
<evidence type="ECO:0000256" key="2">
    <source>
        <dbReference type="SAM" id="SignalP"/>
    </source>
</evidence>
<gene>
    <name evidence="4" type="ORF">ISN45_Aa03g001010</name>
</gene>
<protein>
    <submittedName>
        <fullName evidence="4">Prolamin-like domain</fullName>
    </submittedName>
</protein>
<dbReference type="PROSITE" id="PS51257">
    <property type="entry name" value="PROKAR_LIPOPROTEIN"/>
    <property type="match status" value="1"/>
</dbReference>
<accession>A0A8T2AU99</accession>
<evidence type="ECO:0000313" key="4">
    <source>
        <dbReference type="EMBL" id="KAG7575624.1"/>
    </source>
</evidence>
<comment type="caution">
    <text evidence="4">The sequence shown here is derived from an EMBL/GenBank/DDBJ whole genome shotgun (WGS) entry which is preliminary data.</text>
</comment>
<dbReference type="PANTHER" id="PTHR31207">
    <property type="entry name" value="ECA1 GAMETOGENESIS FAMILY PROTEIN (DUF784)-RELATED-RELATED"/>
    <property type="match status" value="1"/>
</dbReference>
<keyword evidence="5" id="KW-1185">Reference proteome</keyword>